<dbReference type="Pfam" id="PF14907">
    <property type="entry name" value="NTP_transf_5"/>
    <property type="match status" value="1"/>
</dbReference>
<evidence type="ECO:0000313" key="1">
    <source>
        <dbReference type="EMBL" id="MBW4668528.1"/>
    </source>
</evidence>
<sequence>MIQILSSYDTRNKLSNLRKEAELLLCCARTHLNFSTTELLKTLLQENIDWEYLLNIAHCHKVMPLLYWSLKNTCSSSVPQAEFDKLRNYFQSNNYSNLILTQELIKLLRLFESQKIPVIPFKGPVLAASIYRNLSLRRIGDLDILVQQQDFQKVADLLSAQGYKLKIDVPWECHFVRDDGSSNIDLHRDIVPKHLCCSVSDNYWWEHIEPFSLAGTKISNLTPEASLLILCLNGTKECWQSLNRICDVAELIRTHPEMDWNHIMEEFTILGCKRLISLGLILAGELLAAPLTEEVWQWVKSDSVAKSLAFQVREQLFSDSAQEIGEVERTIFHIKTRERLRDKFQSFLGLMNHSGWLTPTQKDLDFLSLPLFLYWLYFLIRPIRVLKDYGLSPLRKLLLPQ</sequence>
<evidence type="ECO:0000313" key="2">
    <source>
        <dbReference type="Proteomes" id="UP000729701"/>
    </source>
</evidence>
<proteinExistence type="predicted"/>
<accession>A0A951QP23</accession>
<dbReference type="EMBL" id="JAHHGZ010000013">
    <property type="protein sequence ID" value="MBW4668528.1"/>
    <property type="molecule type" value="Genomic_DNA"/>
</dbReference>
<dbReference type="Proteomes" id="UP000729701">
    <property type="component" value="Unassembled WGS sequence"/>
</dbReference>
<name>A0A951QP23_9CYAN</name>
<dbReference type="InterPro" id="IPR039498">
    <property type="entry name" value="NTP_transf_5"/>
</dbReference>
<reference evidence="1" key="1">
    <citation type="submission" date="2021-05" db="EMBL/GenBank/DDBJ databases">
        <authorList>
            <person name="Pietrasiak N."/>
            <person name="Ward R."/>
            <person name="Stajich J.E."/>
            <person name="Kurbessoian T."/>
        </authorList>
    </citation>
    <scope>NUCLEOTIDE SEQUENCE</scope>
    <source>
        <strain evidence="1">GSE-NOS-MK-12-04C</strain>
    </source>
</reference>
<protein>
    <submittedName>
        <fullName evidence="1">Nucleotidyltransferase family protein</fullName>
    </submittedName>
</protein>
<dbReference type="Gene3D" id="3.30.460.40">
    <property type="match status" value="1"/>
</dbReference>
<gene>
    <name evidence="1" type="ORF">KME60_14145</name>
</gene>
<comment type="caution">
    <text evidence="1">The sequence shown here is derived from an EMBL/GenBank/DDBJ whole genome shotgun (WGS) entry which is preliminary data.</text>
</comment>
<organism evidence="1 2">
    <name type="scientific">Cyanomargarita calcarea GSE-NOS-MK-12-04C</name>
    <dbReference type="NCBI Taxonomy" id="2839659"/>
    <lineage>
        <taxon>Bacteria</taxon>
        <taxon>Bacillati</taxon>
        <taxon>Cyanobacteriota</taxon>
        <taxon>Cyanophyceae</taxon>
        <taxon>Nostocales</taxon>
        <taxon>Cyanomargaritaceae</taxon>
        <taxon>Cyanomargarita</taxon>
    </lineage>
</organism>
<dbReference type="AlphaFoldDB" id="A0A951QP23"/>
<reference evidence="1" key="2">
    <citation type="journal article" date="2022" name="Microbiol. Resour. Announc.">
        <title>Metagenome Sequencing to Explore Phylogenomics of Terrestrial Cyanobacteria.</title>
        <authorList>
            <person name="Ward R.D."/>
            <person name="Stajich J.E."/>
            <person name="Johansen J.R."/>
            <person name="Huntemann M."/>
            <person name="Clum A."/>
            <person name="Foster B."/>
            <person name="Foster B."/>
            <person name="Roux S."/>
            <person name="Palaniappan K."/>
            <person name="Varghese N."/>
            <person name="Mukherjee S."/>
            <person name="Reddy T.B.K."/>
            <person name="Daum C."/>
            <person name="Copeland A."/>
            <person name="Chen I.A."/>
            <person name="Ivanova N.N."/>
            <person name="Kyrpides N.C."/>
            <person name="Shapiro N."/>
            <person name="Eloe-Fadrosh E.A."/>
            <person name="Pietrasiak N."/>
        </authorList>
    </citation>
    <scope>NUCLEOTIDE SEQUENCE</scope>
    <source>
        <strain evidence="1">GSE-NOS-MK-12-04C</strain>
    </source>
</reference>